<sequence>MRQMTIYRLFGFGAAIFLTACQPAEQKVQEQSQKCVAPEKLVKQIYDQELKLHALSKDQLAAYFEPSLAERMQAEINCKQSQQVCNVDFDIFTDSQDPQQDSKKGVQPKLSFDENKNVVRAEFKIGDEAKVLNYEMSGGDCSKIKNIVYAGDYDLDMILSNPTEMIEDSEMFDANAASDSTAQ</sequence>
<protein>
    <recommendedName>
        <fullName evidence="3">DUF3828 domain-containing protein</fullName>
    </recommendedName>
</protein>
<evidence type="ECO:0008006" key="3">
    <source>
        <dbReference type="Google" id="ProtNLM"/>
    </source>
</evidence>
<dbReference type="Proteomes" id="UP000191160">
    <property type="component" value="Unassembled WGS sequence"/>
</dbReference>
<reference evidence="1 2" key="1">
    <citation type="submission" date="2017-02" db="EMBL/GenBank/DDBJ databases">
        <title>Acinetobacter sp. ANC 4945, whole genome shotgun sequencing project.</title>
        <authorList>
            <person name="Radolfova-Krizova L."/>
            <person name="Al Atrouni A."/>
            <person name="Nemec A."/>
        </authorList>
    </citation>
    <scope>NUCLEOTIDE SEQUENCE [LARGE SCALE GENOMIC DNA]</scope>
    <source>
        <strain evidence="1 2">ANC 4945</strain>
    </source>
</reference>
<dbReference type="PROSITE" id="PS51257">
    <property type="entry name" value="PROKAR_LIPOPROTEIN"/>
    <property type="match status" value="1"/>
</dbReference>
<dbReference type="EMBL" id="MVKX01000001">
    <property type="protein sequence ID" value="OOV85458.1"/>
    <property type="molecule type" value="Genomic_DNA"/>
</dbReference>
<comment type="caution">
    <text evidence="1">The sequence shown here is derived from an EMBL/GenBank/DDBJ whole genome shotgun (WGS) entry which is preliminary data.</text>
</comment>
<gene>
    <name evidence="1" type="ORF">B1202_02090</name>
</gene>
<proteinExistence type="predicted"/>
<keyword evidence="2" id="KW-1185">Reference proteome</keyword>
<name>A0A1T1H6J0_9GAMM</name>
<evidence type="ECO:0000313" key="1">
    <source>
        <dbReference type="EMBL" id="OOV85458.1"/>
    </source>
</evidence>
<organism evidence="1 2">
    <name type="scientific">Acinetobacter amyesii</name>
    <dbReference type="NCBI Taxonomy" id="2942470"/>
    <lineage>
        <taxon>Bacteria</taxon>
        <taxon>Pseudomonadati</taxon>
        <taxon>Pseudomonadota</taxon>
        <taxon>Gammaproteobacteria</taxon>
        <taxon>Moraxellales</taxon>
        <taxon>Moraxellaceae</taxon>
        <taxon>Acinetobacter</taxon>
    </lineage>
</organism>
<dbReference type="RefSeq" id="WP_078188909.1">
    <property type="nucleotide sequence ID" value="NZ_JAMCOZ010000010.1"/>
</dbReference>
<evidence type="ECO:0000313" key="2">
    <source>
        <dbReference type="Proteomes" id="UP000191160"/>
    </source>
</evidence>
<dbReference type="AlphaFoldDB" id="A0A1T1H6J0"/>
<accession>A0A1T1H6J0</accession>